<protein>
    <recommendedName>
        <fullName evidence="3">DUF1735 domain-containing protein</fullName>
    </recommendedName>
</protein>
<keyword evidence="2" id="KW-1185">Reference proteome</keyword>
<evidence type="ECO:0000313" key="1">
    <source>
        <dbReference type="EMBL" id="MEY8245860.1"/>
    </source>
</evidence>
<dbReference type="Proteomes" id="UP001565200">
    <property type="component" value="Unassembled WGS sequence"/>
</dbReference>
<gene>
    <name evidence="1" type="ORF">AAK873_09570</name>
</gene>
<reference evidence="1 2" key="1">
    <citation type="submission" date="2024-03" db="EMBL/GenBank/DDBJ databases">
        <title>Mouse gut bacterial collection (mGBC) of GemPharmatech.</title>
        <authorList>
            <person name="He Y."/>
            <person name="Dong L."/>
            <person name="Wu D."/>
            <person name="Gao X."/>
            <person name="Lin Z."/>
        </authorList>
    </citation>
    <scope>NUCLEOTIDE SEQUENCE [LARGE SCALE GENOMIC DNA]</scope>
    <source>
        <strain evidence="1 2">54-13</strain>
    </source>
</reference>
<organism evidence="1 2">
    <name type="scientific">Heminiphilus faecis</name>
    <dbReference type="NCBI Taxonomy" id="2601703"/>
    <lineage>
        <taxon>Bacteria</taxon>
        <taxon>Pseudomonadati</taxon>
        <taxon>Bacteroidota</taxon>
        <taxon>Bacteroidia</taxon>
        <taxon>Bacteroidales</taxon>
        <taxon>Muribaculaceae</taxon>
        <taxon>Heminiphilus</taxon>
    </lineage>
</organism>
<proteinExistence type="predicted"/>
<evidence type="ECO:0008006" key="3">
    <source>
        <dbReference type="Google" id="ProtNLM"/>
    </source>
</evidence>
<accession>A0ABV4CZ81</accession>
<comment type="caution">
    <text evidence="1">The sequence shown here is derived from an EMBL/GenBank/DDBJ whole genome shotgun (WGS) entry which is preliminary data.</text>
</comment>
<evidence type="ECO:0000313" key="2">
    <source>
        <dbReference type="Proteomes" id="UP001565200"/>
    </source>
</evidence>
<sequence>MKRSIFALFMLVVFCTSCHDTEDVILDGDPLIYLLTDETTLECVSGDRIDVVIPQQQHSVQLKFVTEVKTGLSIIDNADNTSVEFAAGYSFEDKVVYDYTPYTAKGKKKPRYMVIVNVNFDKDAAPDAHAEFKLNYFLIWDPVIKVTRGETYSMTITERTDIYPTDNAPQQE</sequence>
<dbReference type="EMBL" id="JBCLPP010000025">
    <property type="protein sequence ID" value="MEY8245860.1"/>
    <property type="molecule type" value="Genomic_DNA"/>
</dbReference>
<dbReference type="RefSeq" id="WP_148463977.1">
    <property type="nucleotide sequence ID" value="NZ_JBCLPP010000025.1"/>
</dbReference>
<name>A0ABV4CZ81_9BACT</name>